<dbReference type="InterPro" id="IPR002591">
    <property type="entry name" value="Phosphodiest/P_Trfase"/>
</dbReference>
<keyword evidence="2" id="KW-0732">Signal</keyword>
<evidence type="ECO:0000256" key="2">
    <source>
        <dbReference type="SAM" id="SignalP"/>
    </source>
</evidence>
<proteinExistence type="predicted"/>
<dbReference type="Gene3D" id="3.40.720.10">
    <property type="entry name" value="Alkaline Phosphatase, subunit A"/>
    <property type="match status" value="2"/>
</dbReference>
<reference evidence="4" key="1">
    <citation type="journal article" date="2018" name="Nat. Microbiol.">
        <title>Leveraging single-cell genomics to expand the fungal tree of life.</title>
        <authorList>
            <person name="Ahrendt S.R."/>
            <person name="Quandt C.A."/>
            <person name="Ciobanu D."/>
            <person name="Clum A."/>
            <person name="Salamov A."/>
            <person name="Andreopoulos B."/>
            <person name="Cheng J.F."/>
            <person name="Woyke T."/>
            <person name="Pelin A."/>
            <person name="Henrissat B."/>
            <person name="Reynolds N.K."/>
            <person name="Benny G.L."/>
            <person name="Smith M.E."/>
            <person name="James T.Y."/>
            <person name="Grigoriev I.V."/>
        </authorList>
    </citation>
    <scope>NUCLEOTIDE SEQUENCE [LARGE SCALE GENOMIC DNA]</scope>
</reference>
<gene>
    <name evidence="3" type="ORF">BDK51DRAFT_28677</name>
</gene>
<feature type="signal peptide" evidence="2">
    <location>
        <begin position="1"/>
        <end position="21"/>
    </location>
</feature>
<dbReference type="InterPro" id="IPR017850">
    <property type="entry name" value="Alkaline_phosphatase_core_sf"/>
</dbReference>
<dbReference type="EMBL" id="KZ997952">
    <property type="protein sequence ID" value="RKO86739.1"/>
    <property type="molecule type" value="Genomic_DNA"/>
</dbReference>
<dbReference type="AlphaFoldDB" id="A0A4P9W364"/>
<dbReference type="OrthoDB" id="2127450at2759"/>
<evidence type="ECO:0000256" key="1">
    <source>
        <dbReference type="SAM" id="Phobius"/>
    </source>
</evidence>
<keyword evidence="1" id="KW-1133">Transmembrane helix</keyword>
<sequence length="421" mass="45523">MKSTFSALTLGAFLLTEPTLAFQLTDPPSHVVIVGIDGLSISALHSAMQDGLAPNMQRLRREGSWSDRARAVLPTVSGPNWYSILAGTGVEMHGVDSNNWVRERPRLLGTDGPCVPQPTLFTLLRVAHPSTTLGAFFEWPMIRTLLEPTSALNTTLLAPDHESIPAAAAFLRTARPELTFVYIGEVDEEGHRSGGGTRQQRAVAVADEQLGVVMAAVETLEKPMLLVVSDHGRDVLGWDHGHVTEGEVNTQFIAWGHNIRANHRIISPLRNMDAAAIALTSLGVHPPLQWTARPVPEIFLSTPLPLALSAPPSTASPHPWIYHPGVPTAQESCVSTFRLDVPVGFLGEARVSWTVTFDRGSFVCGIVAGGLAVPILAMLVVAARKVFGKRVGRWVETMRRRVDGPEYEPLSSPLSGLELGE</sequence>
<evidence type="ECO:0000313" key="3">
    <source>
        <dbReference type="EMBL" id="RKO86739.1"/>
    </source>
</evidence>
<dbReference type="SUPFAM" id="SSF53649">
    <property type="entry name" value="Alkaline phosphatase-like"/>
    <property type="match status" value="1"/>
</dbReference>
<feature type="transmembrane region" description="Helical" evidence="1">
    <location>
        <begin position="360"/>
        <end position="383"/>
    </location>
</feature>
<keyword evidence="4" id="KW-1185">Reference proteome</keyword>
<dbReference type="PANTHER" id="PTHR10151">
    <property type="entry name" value="ECTONUCLEOTIDE PYROPHOSPHATASE/PHOSPHODIESTERASE"/>
    <property type="match status" value="1"/>
</dbReference>
<protein>
    <submittedName>
        <fullName evidence="3">Alkaline-phosphatase-like protein</fullName>
    </submittedName>
</protein>
<dbReference type="GO" id="GO:0016787">
    <property type="term" value="F:hydrolase activity"/>
    <property type="evidence" value="ECO:0007669"/>
    <property type="project" value="UniProtKB-ARBA"/>
</dbReference>
<organism evidence="3 4">
    <name type="scientific">Blyttiomyces helicus</name>
    <dbReference type="NCBI Taxonomy" id="388810"/>
    <lineage>
        <taxon>Eukaryota</taxon>
        <taxon>Fungi</taxon>
        <taxon>Fungi incertae sedis</taxon>
        <taxon>Chytridiomycota</taxon>
        <taxon>Chytridiomycota incertae sedis</taxon>
        <taxon>Chytridiomycetes</taxon>
        <taxon>Chytridiomycetes incertae sedis</taxon>
        <taxon>Blyttiomyces</taxon>
    </lineage>
</organism>
<name>A0A4P9W364_9FUNG</name>
<dbReference type="Proteomes" id="UP000269721">
    <property type="component" value="Unassembled WGS sequence"/>
</dbReference>
<keyword evidence="1" id="KW-0812">Transmembrane</keyword>
<dbReference type="PANTHER" id="PTHR10151:SF120">
    <property type="entry name" value="BIS(5'-ADENOSYL)-TRIPHOSPHATASE"/>
    <property type="match status" value="1"/>
</dbReference>
<evidence type="ECO:0000313" key="4">
    <source>
        <dbReference type="Proteomes" id="UP000269721"/>
    </source>
</evidence>
<feature type="chain" id="PRO_5020184659" evidence="2">
    <location>
        <begin position="22"/>
        <end position="421"/>
    </location>
</feature>
<keyword evidence="1" id="KW-0472">Membrane</keyword>
<accession>A0A4P9W364</accession>
<dbReference type="Pfam" id="PF01663">
    <property type="entry name" value="Phosphodiest"/>
    <property type="match status" value="1"/>
</dbReference>